<feature type="transmembrane region" description="Helical" evidence="2">
    <location>
        <begin position="380"/>
        <end position="398"/>
    </location>
</feature>
<dbReference type="NCBIfam" id="NF046061">
    <property type="entry name" value="NagX_SO_3504"/>
    <property type="match status" value="1"/>
</dbReference>
<evidence type="ECO:0008006" key="5">
    <source>
        <dbReference type="Google" id="ProtNLM"/>
    </source>
</evidence>
<protein>
    <recommendedName>
        <fullName evidence="5">DUF5009 domain-containing protein</fullName>
    </recommendedName>
</protein>
<dbReference type="PANTHER" id="PTHR31061:SF24">
    <property type="entry name" value="LD22376P"/>
    <property type="match status" value="1"/>
</dbReference>
<evidence type="ECO:0000313" key="4">
    <source>
        <dbReference type="Proteomes" id="UP000191820"/>
    </source>
</evidence>
<feature type="transmembrane region" description="Helical" evidence="2">
    <location>
        <begin position="124"/>
        <end position="141"/>
    </location>
</feature>
<evidence type="ECO:0000256" key="1">
    <source>
        <dbReference type="SAM" id="MobiDB-lite"/>
    </source>
</evidence>
<keyword evidence="4" id="KW-1185">Reference proteome</keyword>
<feature type="transmembrane region" description="Helical" evidence="2">
    <location>
        <begin position="84"/>
        <end position="104"/>
    </location>
</feature>
<keyword evidence="2" id="KW-0472">Membrane</keyword>
<feature type="transmembrane region" description="Helical" evidence="2">
    <location>
        <begin position="276"/>
        <end position="297"/>
    </location>
</feature>
<gene>
    <name evidence="3" type="ORF">SJ2017_1295</name>
</gene>
<feature type="transmembrane region" description="Helical" evidence="2">
    <location>
        <begin position="180"/>
        <end position="199"/>
    </location>
</feature>
<evidence type="ECO:0000313" key="3">
    <source>
        <dbReference type="EMBL" id="ARD21619.1"/>
    </source>
</evidence>
<name>A0ABN4YJ67_9GAMM</name>
<reference evidence="3 4" key="1">
    <citation type="submission" date="2017-03" db="EMBL/GenBank/DDBJ databases">
        <title>Genome sequencing of Shewanella japonica KCTC 22435.</title>
        <authorList>
            <person name="Kim K.M."/>
        </authorList>
    </citation>
    <scope>NUCLEOTIDE SEQUENCE [LARGE SCALE GENOMIC DNA]</scope>
    <source>
        <strain evidence="3 4">KCTC 22435</strain>
    </source>
</reference>
<feature type="transmembrane region" description="Helical" evidence="2">
    <location>
        <begin position="303"/>
        <end position="325"/>
    </location>
</feature>
<feature type="compositionally biased region" description="Basic and acidic residues" evidence="1">
    <location>
        <begin position="14"/>
        <end position="29"/>
    </location>
</feature>
<dbReference type="EMBL" id="CP020472">
    <property type="protein sequence ID" value="ARD21619.1"/>
    <property type="molecule type" value="Genomic_DNA"/>
</dbReference>
<feature type="transmembrane region" description="Helical" evidence="2">
    <location>
        <begin position="243"/>
        <end position="264"/>
    </location>
</feature>
<sequence>MNAPVSHSTVSDTSRSDVQHSETRINSDKPKTKTRLMSLDALRGFDMFWILGGEGLFAGLLLLTGWSGWQWFDGQMHHSQWHGFTFYDVIFPLFIFLSGVALGLSPKRLDKLPMSERLPFYRHAIKRLGLLILLGVLYNHGWGTGVPADPEQIRYASVLARIGFAWFIGAMLVWHTSLRVQAAIAIIILLAYGLLQLYVPFPNGLPGLFTEDNSINAYVDSLLLPGISYQNRPLDPEGVLSTLPAVVNGLVGVFVGQLLVNTNISACKLSSDWIKVLLLMIAGCLLISLAWLVDFVIPINKDLWTSSFVLVTSGWSIVFLAIFYALIDVLKWQKWSLFFVVIGTNAIIIYLASSLMNWQYFSQSLLGGVIIALPQNWQQLMSVVSLLLVQWLVLLWLYRRKIFIRI</sequence>
<feature type="compositionally biased region" description="Polar residues" evidence="1">
    <location>
        <begin position="1"/>
        <end position="13"/>
    </location>
</feature>
<organism evidence="3 4">
    <name type="scientific">Shewanella japonica</name>
    <dbReference type="NCBI Taxonomy" id="93973"/>
    <lineage>
        <taxon>Bacteria</taxon>
        <taxon>Pseudomonadati</taxon>
        <taxon>Pseudomonadota</taxon>
        <taxon>Gammaproteobacteria</taxon>
        <taxon>Alteromonadales</taxon>
        <taxon>Shewanellaceae</taxon>
        <taxon>Shewanella</taxon>
    </lineage>
</organism>
<dbReference type="Proteomes" id="UP000191820">
    <property type="component" value="Chromosome"/>
</dbReference>
<feature type="transmembrane region" description="Helical" evidence="2">
    <location>
        <begin position="153"/>
        <end position="173"/>
    </location>
</feature>
<dbReference type="PANTHER" id="PTHR31061">
    <property type="entry name" value="LD22376P"/>
    <property type="match status" value="1"/>
</dbReference>
<proteinExistence type="predicted"/>
<keyword evidence="2" id="KW-1133">Transmembrane helix</keyword>
<keyword evidence="2" id="KW-0812">Transmembrane</keyword>
<feature type="transmembrane region" description="Helical" evidence="2">
    <location>
        <begin position="337"/>
        <end position="360"/>
    </location>
</feature>
<evidence type="ECO:0000256" key="2">
    <source>
        <dbReference type="SAM" id="Phobius"/>
    </source>
</evidence>
<feature type="region of interest" description="Disordered" evidence="1">
    <location>
        <begin position="1"/>
        <end position="29"/>
    </location>
</feature>
<feature type="transmembrane region" description="Helical" evidence="2">
    <location>
        <begin position="47"/>
        <end position="72"/>
    </location>
</feature>
<accession>A0ABN4YJ67</accession>